<dbReference type="EMBL" id="JACHNB010000001">
    <property type="protein sequence ID" value="MBB4738363.1"/>
    <property type="molecule type" value="Genomic_DNA"/>
</dbReference>
<reference evidence="1 2" key="1">
    <citation type="submission" date="2020-08" db="EMBL/GenBank/DDBJ databases">
        <title>Sequencing the genomes of 1000 actinobacteria strains.</title>
        <authorList>
            <person name="Klenk H.-P."/>
        </authorList>
    </citation>
    <scope>NUCLEOTIDE SEQUENCE [LARGE SCALE GENOMIC DNA]</scope>
    <source>
        <strain evidence="1 2">DSM 45809</strain>
    </source>
</reference>
<dbReference type="RefSeq" id="WP_185038647.1">
    <property type="nucleotide sequence ID" value="NZ_BAABFG010000005.1"/>
</dbReference>
<accession>A0A7W7M633</accession>
<evidence type="ECO:0000313" key="2">
    <source>
        <dbReference type="Proteomes" id="UP000546162"/>
    </source>
</evidence>
<evidence type="ECO:0000313" key="1">
    <source>
        <dbReference type="EMBL" id="MBB4738363.1"/>
    </source>
</evidence>
<organism evidence="1 2">
    <name type="scientific">Actinoplanes octamycinicus</name>
    <dbReference type="NCBI Taxonomy" id="135948"/>
    <lineage>
        <taxon>Bacteria</taxon>
        <taxon>Bacillati</taxon>
        <taxon>Actinomycetota</taxon>
        <taxon>Actinomycetes</taxon>
        <taxon>Micromonosporales</taxon>
        <taxon>Micromonosporaceae</taxon>
        <taxon>Actinoplanes</taxon>
    </lineage>
</organism>
<dbReference type="AlphaFoldDB" id="A0A7W7M633"/>
<protein>
    <submittedName>
        <fullName evidence="1">Uncharacterized protein</fullName>
    </submittedName>
</protein>
<sequence>MTQWHVELEYLAIIPEFLTLRNDARDLVDENVYIDHLEDRTRIRVELEANHAVEAITTVLQKLERLQAEFLRGTAPVFCEATTAAEKDIRVEKMADRMRPKLATIGDFKRMTGVGNSRAAIVAQRPDFPRPLGTTAAGAVYAEEDLLRFISTWDRSPGRPSAARTGSPDPEI</sequence>
<keyword evidence="2" id="KW-1185">Reference proteome</keyword>
<gene>
    <name evidence="1" type="ORF">BJY16_001822</name>
</gene>
<comment type="caution">
    <text evidence="1">The sequence shown here is derived from an EMBL/GenBank/DDBJ whole genome shotgun (WGS) entry which is preliminary data.</text>
</comment>
<dbReference type="Proteomes" id="UP000546162">
    <property type="component" value="Unassembled WGS sequence"/>
</dbReference>
<name>A0A7W7M633_9ACTN</name>
<proteinExistence type="predicted"/>